<keyword evidence="2" id="KW-1185">Reference proteome</keyword>
<evidence type="ECO:0000256" key="1">
    <source>
        <dbReference type="SAM" id="MobiDB-lite"/>
    </source>
</evidence>
<sequence length="426" mass="49627">MGSHTIHHNIKMVEHPPNEHKSEYKKPEITSQPTNNDNYFPTKNQNGFKNRSNSYDRNDSPYRQDNYFHSRNNSQITNQHQENLYHDKKNSQSQFSTLPRRVTSTGVPGPHFDYYPSKNLHDRRGFSSSFDFKDDHYQSQPLKSKDYSPRGFNDDFGFTDSNNYNKSVEYHGNDTGNIEEIYDRQIKMSRSMSAIPINGMRYKDQAYYYPPTDYTAFNSTSIKPSSNRRHIEDVRTYSSNKQQSGALPTYQYSNSGVGGGGHYHHSSNRYDNYHESSYGTKGRDQMIHDQQSIPYGQSNMLSSQQHERSKQFLNKSAKFGNRQSRSHSTKRQNKWASSGTAANNGYFDQNAIIGYDKDGRPIRKQKHYKINCCCFSFKWPLWTVEPCPPPQRMYGSSNYDHTPNGNIQENFKDNNLQPYPSRHPYN</sequence>
<feature type="compositionally biased region" description="Basic residues" evidence="1">
    <location>
        <begin position="1"/>
        <end position="10"/>
    </location>
</feature>
<feature type="compositionally biased region" description="Polar residues" evidence="1">
    <location>
        <begin position="398"/>
        <end position="418"/>
    </location>
</feature>
<feature type="region of interest" description="Disordered" evidence="1">
    <location>
        <begin position="1"/>
        <end position="71"/>
    </location>
</feature>
<dbReference type="STRING" id="174720.A0A0N5BUB4"/>
<feature type="compositionally biased region" description="Basic residues" evidence="1">
    <location>
        <begin position="324"/>
        <end position="333"/>
    </location>
</feature>
<dbReference type="AlphaFoldDB" id="A0A0N5BUB4"/>
<organism evidence="2 3">
    <name type="scientific">Strongyloides papillosus</name>
    <name type="common">Intestinal threadworm</name>
    <dbReference type="NCBI Taxonomy" id="174720"/>
    <lineage>
        <taxon>Eukaryota</taxon>
        <taxon>Metazoa</taxon>
        <taxon>Ecdysozoa</taxon>
        <taxon>Nematoda</taxon>
        <taxon>Chromadorea</taxon>
        <taxon>Rhabditida</taxon>
        <taxon>Tylenchina</taxon>
        <taxon>Panagrolaimomorpha</taxon>
        <taxon>Strongyloidoidea</taxon>
        <taxon>Strongyloididae</taxon>
        <taxon>Strongyloides</taxon>
    </lineage>
</organism>
<accession>A0A0N5BUB4</accession>
<feature type="region of interest" description="Disordered" evidence="1">
    <location>
        <begin position="398"/>
        <end position="426"/>
    </location>
</feature>
<dbReference type="Proteomes" id="UP000046392">
    <property type="component" value="Unplaced"/>
</dbReference>
<feature type="compositionally biased region" description="Basic and acidic residues" evidence="1">
    <location>
        <begin position="11"/>
        <end position="28"/>
    </location>
</feature>
<reference evidence="3" key="1">
    <citation type="submission" date="2017-02" db="UniProtKB">
        <authorList>
            <consortium name="WormBaseParasite"/>
        </authorList>
    </citation>
    <scope>IDENTIFICATION</scope>
</reference>
<dbReference type="WBParaSite" id="SPAL_0000943500.1">
    <property type="protein sequence ID" value="SPAL_0000943500.1"/>
    <property type="gene ID" value="SPAL_0000943500"/>
</dbReference>
<evidence type="ECO:0000313" key="3">
    <source>
        <dbReference type="WBParaSite" id="SPAL_0000943500.1"/>
    </source>
</evidence>
<feature type="compositionally biased region" description="Polar residues" evidence="1">
    <location>
        <begin position="91"/>
        <end position="106"/>
    </location>
</feature>
<feature type="compositionally biased region" description="Polar residues" evidence="1">
    <location>
        <begin position="29"/>
        <end position="53"/>
    </location>
</feature>
<evidence type="ECO:0000313" key="2">
    <source>
        <dbReference type="Proteomes" id="UP000046392"/>
    </source>
</evidence>
<name>A0A0N5BUB4_STREA</name>
<feature type="compositionally biased region" description="Basic and acidic residues" evidence="1">
    <location>
        <begin position="54"/>
        <end position="68"/>
    </location>
</feature>
<feature type="region of interest" description="Disordered" evidence="1">
    <location>
        <begin position="88"/>
        <end position="109"/>
    </location>
</feature>
<feature type="region of interest" description="Disordered" evidence="1">
    <location>
        <begin position="317"/>
        <end position="341"/>
    </location>
</feature>
<proteinExistence type="predicted"/>
<feature type="region of interest" description="Disordered" evidence="1">
    <location>
        <begin position="236"/>
        <end position="281"/>
    </location>
</feature>
<protein>
    <submittedName>
        <fullName evidence="3">ZM domain-containing protein</fullName>
    </submittedName>
</protein>
<feature type="compositionally biased region" description="Polar residues" evidence="1">
    <location>
        <begin position="236"/>
        <end position="246"/>
    </location>
</feature>